<sequence length="708" mass="78977">MALSLKLPHSFPIFAPPLDPNPNPRPSSELRFSRSAPNANPTSRPTKRSESPPRPNVNPQSHPAFKFSNIPKSRPRPVTGAPDNIKISDDGLSYVIEGAPFEFKYSYTETPKSKPIKMREPPFVPFGPATMPRPWTGRAPLPPSKKKLKEFDSFVLPPPHKKGVKPVQSPGPFLPGTSPRYVKTREEILGEPLTKEEIADLVKSCIKTPRQLNIGRDGLTHNMLDNIHAHWKRRRVCRIRCKGVCTVDMDNVCQQLEERTGGKVIFRRGGLLFLFRGRNYNYKTRPRFPLMLWKPVPPVYPKLIKRVPEGLTLEEAIDFREKGKTLIAICKLGKNGVYSNLVNNVREAFEECELVRINCQGLNRSDYRKIGAKLKDLVPCTLLSFENEHILMWRGRNWKSSLVDLGDDSKEGNKIEVDNKESETLASEVLESSLCLQKNQEEHADNLSYDTSFSSSSDDLDLDKVEVPSPDENSKELVSVVTDVASVTKTYEIQTTNNVTGADGEPESCMSTSPSMTISQYNSHAECSSTAWSDKDETEDIIDSKSCSDSLSASISKSDVMLVGDDNSINGMVDSCPDKLLDVSQSSRSATPCVKRILLLLEQAVEEGIALVLDEDPLDADNIFQMTVAFTKSAPSGPVFKKYRRLITKKSDKQEGSTLETKDTTAVNLKNKREKNTKISRKGNFDDRLLNVVPQGTLGVDELAKLLT</sequence>
<gene>
    <name evidence="10" type="ORF">RJT34_04690</name>
</gene>
<evidence type="ECO:0000313" key="10">
    <source>
        <dbReference type="EMBL" id="KAK7319961.1"/>
    </source>
</evidence>
<keyword evidence="3 7" id="KW-0694">RNA-binding</keyword>
<evidence type="ECO:0000256" key="8">
    <source>
        <dbReference type="SAM" id="MobiDB-lite"/>
    </source>
</evidence>
<dbReference type="PANTHER" id="PTHR46247">
    <property type="entry name" value="CRS2-ASSOCIATED FACTOR 1, CHLOROPLASTIC"/>
    <property type="match status" value="1"/>
</dbReference>
<feature type="domain" description="CRM" evidence="9">
    <location>
        <begin position="309"/>
        <end position="405"/>
    </location>
</feature>
<evidence type="ECO:0000256" key="2">
    <source>
        <dbReference type="ARBA" id="ARBA00022737"/>
    </source>
</evidence>
<keyword evidence="1" id="KW-0507">mRNA processing</keyword>
<dbReference type="InterPro" id="IPR044599">
    <property type="entry name" value="CAF1P_plant"/>
</dbReference>
<dbReference type="AlphaFoldDB" id="A0AAN9KP18"/>
<evidence type="ECO:0000256" key="6">
    <source>
        <dbReference type="ARBA" id="ARBA00023274"/>
    </source>
</evidence>
<dbReference type="Proteomes" id="UP001359559">
    <property type="component" value="Unassembled WGS sequence"/>
</dbReference>
<comment type="caution">
    <text evidence="10">The sequence shown here is derived from an EMBL/GenBank/DDBJ whole genome shotgun (WGS) entry which is preliminary data.</text>
</comment>
<keyword evidence="11" id="KW-1185">Reference proteome</keyword>
<keyword evidence="4" id="KW-0809">Transit peptide</keyword>
<keyword evidence="2" id="KW-0677">Repeat</keyword>
<organism evidence="10 11">
    <name type="scientific">Clitoria ternatea</name>
    <name type="common">Butterfly pea</name>
    <dbReference type="NCBI Taxonomy" id="43366"/>
    <lineage>
        <taxon>Eukaryota</taxon>
        <taxon>Viridiplantae</taxon>
        <taxon>Streptophyta</taxon>
        <taxon>Embryophyta</taxon>
        <taxon>Tracheophyta</taxon>
        <taxon>Spermatophyta</taxon>
        <taxon>Magnoliopsida</taxon>
        <taxon>eudicotyledons</taxon>
        <taxon>Gunneridae</taxon>
        <taxon>Pentapetalae</taxon>
        <taxon>rosids</taxon>
        <taxon>fabids</taxon>
        <taxon>Fabales</taxon>
        <taxon>Fabaceae</taxon>
        <taxon>Papilionoideae</taxon>
        <taxon>50 kb inversion clade</taxon>
        <taxon>NPAAA clade</taxon>
        <taxon>indigoferoid/millettioid clade</taxon>
        <taxon>Phaseoleae</taxon>
        <taxon>Clitoria</taxon>
    </lineage>
</organism>
<feature type="domain" description="CRM" evidence="9">
    <location>
        <begin position="191"/>
        <end position="287"/>
    </location>
</feature>
<protein>
    <recommendedName>
        <fullName evidence="9">CRM domain-containing protein</fullName>
    </recommendedName>
</protein>
<dbReference type="GO" id="GO:1990904">
    <property type="term" value="C:ribonucleoprotein complex"/>
    <property type="evidence" value="ECO:0007669"/>
    <property type="project" value="UniProtKB-KW"/>
</dbReference>
<feature type="compositionally biased region" description="Polar residues" evidence="8">
    <location>
        <begin position="35"/>
        <end position="44"/>
    </location>
</feature>
<name>A0AAN9KP18_CLITE</name>
<feature type="region of interest" description="Disordered" evidence="8">
    <location>
        <begin position="496"/>
        <end position="516"/>
    </location>
</feature>
<dbReference type="PANTHER" id="PTHR46247:SF1">
    <property type="entry name" value="CRS2-ASSOCIATED FACTOR 1, CHLOROPLASTIC"/>
    <property type="match status" value="1"/>
</dbReference>
<dbReference type="Gene3D" id="3.30.110.60">
    <property type="entry name" value="YhbY-like"/>
    <property type="match status" value="2"/>
</dbReference>
<evidence type="ECO:0000259" key="9">
    <source>
        <dbReference type="PROSITE" id="PS51295"/>
    </source>
</evidence>
<reference evidence="10 11" key="1">
    <citation type="submission" date="2024-01" db="EMBL/GenBank/DDBJ databases">
        <title>The genomes of 5 underutilized Papilionoideae crops provide insights into root nodulation and disease resistance.</title>
        <authorList>
            <person name="Yuan L."/>
        </authorList>
    </citation>
    <scope>NUCLEOTIDE SEQUENCE [LARGE SCALE GENOMIC DNA]</scope>
    <source>
        <strain evidence="10">LY-2023</strain>
        <tissue evidence="10">Leaf</tissue>
    </source>
</reference>
<dbReference type="GO" id="GO:0003723">
    <property type="term" value="F:RNA binding"/>
    <property type="evidence" value="ECO:0007669"/>
    <property type="project" value="UniProtKB-UniRule"/>
</dbReference>
<feature type="region of interest" description="Disordered" evidence="8">
    <location>
        <begin position="1"/>
        <end position="88"/>
    </location>
</feature>
<proteinExistence type="predicted"/>
<evidence type="ECO:0000313" key="11">
    <source>
        <dbReference type="Proteomes" id="UP001359559"/>
    </source>
</evidence>
<evidence type="ECO:0000256" key="7">
    <source>
        <dbReference type="PROSITE-ProRule" id="PRU00626"/>
    </source>
</evidence>
<dbReference type="SMART" id="SM01103">
    <property type="entry name" value="CRS1_YhbY"/>
    <property type="match status" value="2"/>
</dbReference>
<dbReference type="FunFam" id="3.30.110.60:FF:000002">
    <property type="entry name" value="CRS2-associated factor 1, chloroplastic"/>
    <property type="match status" value="2"/>
</dbReference>
<dbReference type="EMBL" id="JAYKXN010000001">
    <property type="protein sequence ID" value="KAK7319961.1"/>
    <property type="molecule type" value="Genomic_DNA"/>
</dbReference>
<evidence type="ECO:0000256" key="5">
    <source>
        <dbReference type="ARBA" id="ARBA00023187"/>
    </source>
</evidence>
<evidence type="ECO:0000256" key="3">
    <source>
        <dbReference type="ARBA" id="ARBA00022884"/>
    </source>
</evidence>
<dbReference type="SUPFAM" id="SSF75471">
    <property type="entry name" value="YhbY-like"/>
    <property type="match status" value="2"/>
</dbReference>
<dbReference type="InterPro" id="IPR001890">
    <property type="entry name" value="RNA-binding_CRM"/>
</dbReference>
<keyword evidence="5" id="KW-0508">mRNA splicing</keyword>
<feature type="compositionally biased region" description="Pro residues" evidence="8">
    <location>
        <begin position="14"/>
        <end position="25"/>
    </location>
</feature>
<feature type="region of interest" description="Disordered" evidence="8">
    <location>
        <begin position="159"/>
        <end position="178"/>
    </location>
</feature>
<dbReference type="InterPro" id="IPR035920">
    <property type="entry name" value="YhbY-like_sf"/>
</dbReference>
<dbReference type="GO" id="GO:0000373">
    <property type="term" value="P:Group II intron splicing"/>
    <property type="evidence" value="ECO:0007669"/>
    <property type="project" value="InterPro"/>
</dbReference>
<dbReference type="Pfam" id="PF01985">
    <property type="entry name" value="CRS1_YhbY"/>
    <property type="match status" value="2"/>
</dbReference>
<dbReference type="PROSITE" id="PS51295">
    <property type="entry name" value="CRM"/>
    <property type="match status" value="2"/>
</dbReference>
<dbReference type="GO" id="GO:0006397">
    <property type="term" value="P:mRNA processing"/>
    <property type="evidence" value="ECO:0007669"/>
    <property type="project" value="UniProtKB-KW"/>
</dbReference>
<evidence type="ECO:0000256" key="1">
    <source>
        <dbReference type="ARBA" id="ARBA00022664"/>
    </source>
</evidence>
<keyword evidence="6" id="KW-0687">Ribonucleoprotein</keyword>
<evidence type="ECO:0000256" key="4">
    <source>
        <dbReference type="ARBA" id="ARBA00022946"/>
    </source>
</evidence>
<accession>A0AAN9KP18</accession>